<evidence type="ECO:0000313" key="2">
    <source>
        <dbReference type="EMBL" id="MEJ8823737.1"/>
    </source>
</evidence>
<accession>A0ABU8W115</accession>
<feature type="domain" description="DUF6603" evidence="1">
    <location>
        <begin position="424"/>
        <end position="995"/>
    </location>
</feature>
<name>A0ABU8W115_9BURK</name>
<gene>
    <name evidence="2" type="ORF">WKW80_17125</name>
</gene>
<dbReference type="RefSeq" id="WP_340364765.1">
    <property type="nucleotide sequence ID" value="NZ_JBBKZV010000009.1"/>
</dbReference>
<reference evidence="2 3" key="1">
    <citation type="submission" date="2024-03" db="EMBL/GenBank/DDBJ databases">
        <title>Novel species of the genus Variovorax.</title>
        <authorList>
            <person name="Liu Q."/>
            <person name="Xin Y.-H."/>
        </authorList>
    </citation>
    <scope>NUCLEOTIDE SEQUENCE [LARGE SCALE GENOMIC DNA]</scope>
    <source>
        <strain evidence="2 3">KACC 18501</strain>
    </source>
</reference>
<dbReference type="InterPro" id="IPR046538">
    <property type="entry name" value="DUF6603"/>
</dbReference>
<proteinExistence type="predicted"/>
<organism evidence="2 3">
    <name type="scientific">Variovorax humicola</name>
    <dbReference type="NCBI Taxonomy" id="1769758"/>
    <lineage>
        <taxon>Bacteria</taxon>
        <taxon>Pseudomonadati</taxon>
        <taxon>Pseudomonadota</taxon>
        <taxon>Betaproteobacteria</taxon>
        <taxon>Burkholderiales</taxon>
        <taxon>Comamonadaceae</taxon>
        <taxon>Variovorax</taxon>
    </lineage>
</organism>
<sequence length="1145" mass="119625">MSFFGTLSSALSVLLSPIVRVVEEPALLPRMLAELGVPPDASNNTLIQSLSSIAELQARIETLGAQETPSFESIAAVLDAAADAFDALRKLEQQGPLAALDGLGRELINLLLMAILESRVPVARPAAALLTLLVPADERQPNAPVVQGGRLVRDSYRLDSWHLDRLPALLKDPLGVLRAEYGNPMQTVADAQAMADKLFPRLVRLLRALGLSARYGFDPDDAAALGDAGPHMAHAMIVYVDDPLNGAAAESGVVLSLSAATQGDLGLVISPFGAIAVQGSAGPWQIAAELSAGIDVVAWGRHGVTLLASPGTIEAKASASATLATIDSLPAYVIGQPDGARIEVGGARLGMEVALSEARASLALSADVSKTVIVIAAGNGDGFLGEILPAGGLQAKGDLGIAWSSDKGLTLRGSASLEASVPVGLSFAGVTLSAINLAVRPQDAAVNAEVSASVKASIGPLTAVLDRIGIAGLLSFPSTGGNLGVANLDIGFKPPSGVGLSVEASGVLTGGGFLFHDDAQKVYAGVLQLSLHETITLKAFGLIATQMPDGRPGFSMIIFITAEDFRPIPLGMGFTLQGIGGMVAVNRTFDQDVLRAGLKNDTLGTLLFPRDPVANAPAIIRSLASAFPALRGSYLLGILARIGWATPTLVLLDLALILQFGARSRLLVLGRISSLLPSRENDLVRLNLDAMGVLDFDEGTASIDAVLVDSRLVHKFALTGAMALRARWTSGPGAGFVLAVGGFNPRFAPPANVPRLDRVAIALCSGDNPRITCESYWAITSNTLQFGARAQLHAAAYGFSVDGDIGYDVLVQLVPLHFLADFHASVQLKRGSSNLFKVSLEGELEGPRPLRVSGKASFEILWCDFSVRFDKTLIDGEKPPLPPAVNVAAELRKALATPQSWTTLGPAHASHGVALRKLAPAAAGSPIVLDPLGRLVVRQQVVPLNTSRDIDSFGGAPVAGDKRFAVTAVLNTQTQGVLPVRDQFAPAQFFAMSDDEKLAGPSFEEMDAGLVFGSETVSFDAAQVVPAPLAYEPIVIDDMAAPPRPPAPPWPITFAQLQFHSRTGAAARAPVRAVGLARFRRGDDAVAEQAVQMVAPRWAILPLADGAAAPVDAKVQTWSEYRATLATLNRGGARWQVVPLGELQP</sequence>
<keyword evidence="3" id="KW-1185">Reference proteome</keyword>
<comment type="caution">
    <text evidence="2">The sequence shown here is derived from an EMBL/GenBank/DDBJ whole genome shotgun (WGS) entry which is preliminary data.</text>
</comment>
<dbReference type="EMBL" id="JBBKZV010000009">
    <property type="protein sequence ID" value="MEJ8823737.1"/>
    <property type="molecule type" value="Genomic_DNA"/>
</dbReference>
<protein>
    <submittedName>
        <fullName evidence="2">DUF6603 domain-containing protein</fullName>
    </submittedName>
</protein>
<dbReference type="Proteomes" id="UP001363010">
    <property type="component" value="Unassembled WGS sequence"/>
</dbReference>
<dbReference type="Pfam" id="PF20248">
    <property type="entry name" value="DUF6603"/>
    <property type="match status" value="1"/>
</dbReference>
<evidence type="ECO:0000259" key="1">
    <source>
        <dbReference type="Pfam" id="PF20248"/>
    </source>
</evidence>
<evidence type="ECO:0000313" key="3">
    <source>
        <dbReference type="Proteomes" id="UP001363010"/>
    </source>
</evidence>